<dbReference type="SUPFAM" id="SSF51430">
    <property type="entry name" value="NAD(P)-linked oxidoreductase"/>
    <property type="match status" value="1"/>
</dbReference>
<evidence type="ECO:0000313" key="3">
    <source>
        <dbReference type="Proteomes" id="UP000293874"/>
    </source>
</evidence>
<dbReference type="Pfam" id="PF00248">
    <property type="entry name" value="Aldo_ket_red"/>
    <property type="match status" value="1"/>
</dbReference>
<dbReference type="InterPro" id="IPR036812">
    <property type="entry name" value="NAD(P)_OxRdtase_dom_sf"/>
</dbReference>
<dbReference type="RefSeq" id="WP_130544112.1">
    <property type="nucleotide sequence ID" value="NZ_CP042431.1"/>
</dbReference>
<dbReference type="InterPro" id="IPR020471">
    <property type="entry name" value="AKR"/>
</dbReference>
<dbReference type="PANTHER" id="PTHR42686:SF1">
    <property type="entry name" value="GH17980P-RELATED"/>
    <property type="match status" value="1"/>
</dbReference>
<feature type="domain" description="NADP-dependent oxidoreductase" evidence="1">
    <location>
        <begin position="7"/>
        <end position="324"/>
    </location>
</feature>
<dbReference type="Proteomes" id="UP000293874">
    <property type="component" value="Unassembled WGS sequence"/>
</dbReference>
<reference evidence="2 3" key="1">
    <citation type="submission" date="2019-02" db="EMBL/GenBank/DDBJ databases">
        <title>Genomic Encyclopedia of Type Strains, Phase IV (KMG-IV): sequencing the most valuable type-strain genomes for metagenomic binning, comparative biology and taxonomic classification.</title>
        <authorList>
            <person name="Goeker M."/>
        </authorList>
    </citation>
    <scope>NUCLEOTIDE SEQUENCE [LARGE SCALE GENOMIC DNA]</scope>
    <source>
        <strain evidence="2 3">DSM 18116</strain>
    </source>
</reference>
<organism evidence="2 3">
    <name type="scientific">Pseudobacter ginsenosidimutans</name>
    <dbReference type="NCBI Taxonomy" id="661488"/>
    <lineage>
        <taxon>Bacteria</taxon>
        <taxon>Pseudomonadati</taxon>
        <taxon>Bacteroidota</taxon>
        <taxon>Chitinophagia</taxon>
        <taxon>Chitinophagales</taxon>
        <taxon>Chitinophagaceae</taxon>
        <taxon>Pseudobacter</taxon>
    </lineage>
</organism>
<keyword evidence="3" id="KW-1185">Reference proteome</keyword>
<dbReference type="OrthoDB" id="9773828at2"/>
<dbReference type="AlphaFoldDB" id="A0A4Q7MDE6"/>
<sequence>MLQLPPVIAGTSSLGNLYVVLPPEKKKMIVAAYLEAVDRPAVFDCAGKYGAGLALETLGQCLKELGVPPEDVMISNKLGWIRTPLLSAEPGFERDVWKDLRHDARQQIGYDEIMECYEQGNELLGDYNARMVSIHDPDEYLFAARSEQDANARYRNILDGYRALADLKEKGMVDSIGIGSKDWKTIQRISRDITLDWVMFANSITIYSHPQELLNFVNELSDKGIAVINSAVFHGGFLTGSDYFNYQRVSRNNEAYQELFLWRDRFHVICKEFGISPATAAIRFALEIPGVCSIALSSSSPVRTSENLLMADAVIPGEFWEEMKARGLLPARDSSQA</sequence>
<dbReference type="GO" id="GO:0016491">
    <property type="term" value="F:oxidoreductase activity"/>
    <property type="evidence" value="ECO:0007669"/>
    <property type="project" value="InterPro"/>
</dbReference>
<name>A0A4Q7MDE6_9BACT</name>
<dbReference type="EMBL" id="SGXA01000005">
    <property type="protein sequence ID" value="RZS65447.1"/>
    <property type="molecule type" value="Genomic_DNA"/>
</dbReference>
<accession>A0A4Q7MDE6</accession>
<dbReference type="GO" id="GO:0005829">
    <property type="term" value="C:cytosol"/>
    <property type="evidence" value="ECO:0007669"/>
    <property type="project" value="TreeGrafter"/>
</dbReference>
<proteinExistence type="predicted"/>
<evidence type="ECO:0000259" key="1">
    <source>
        <dbReference type="Pfam" id="PF00248"/>
    </source>
</evidence>
<evidence type="ECO:0000313" key="2">
    <source>
        <dbReference type="EMBL" id="RZS65447.1"/>
    </source>
</evidence>
<dbReference type="PANTHER" id="PTHR42686">
    <property type="entry name" value="GH17980P-RELATED"/>
    <property type="match status" value="1"/>
</dbReference>
<protein>
    <submittedName>
        <fullName evidence="2">D-threo-aldose 1-dehydrogenase</fullName>
    </submittedName>
</protein>
<dbReference type="Gene3D" id="3.20.20.100">
    <property type="entry name" value="NADP-dependent oxidoreductase domain"/>
    <property type="match status" value="1"/>
</dbReference>
<comment type="caution">
    <text evidence="2">The sequence shown here is derived from an EMBL/GenBank/DDBJ whole genome shotgun (WGS) entry which is preliminary data.</text>
</comment>
<dbReference type="CDD" id="cd19152">
    <property type="entry name" value="AKR_AKR15A"/>
    <property type="match status" value="1"/>
</dbReference>
<gene>
    <name evidence="2" type="ORF">EV199_5620</name>
</gene>
<dbReference type="InterPro" id="IPR023210">
    <property type="entry name" value="NADP_OxRdtase_dom"/>
</dbReference>